<name>A0AAD6RPF6_9ROSI</name>
<comment type="caution">
    <text evidence="1">The sequence shown here is derived from an EMBL/GenBank/DDBJ whole genome shotgun (WGS) entry which is preliminary data.</text>
</comment>
<evidence type="ECO:0000313" key="2">
    <source>
        <dbReference type="EMBL" id="KAJ7011715.1"/>
    </source>
</evidence>
<evidence type="ECO:0000313" key="1">
    <source>
        <dbReference type="EMBL" id="KAJ7011712.1"/>
    </source>
</evidence>
<dbReference type="EMBL" id="JAQIZT010000001">
    <property type="protein sequence ID" value="KAJ7011712.1"/>
    <property type="molecule type" value="Genomic_DNA"/>
</dbReference>
<accession>A0AAD6RPF6</accession>
<dbReference type="AlphaFoldDB" id="A0AAD6RPF6"/>
<sequence length="21" mass="2513">MDLLNHGIITYKLTQFLTFMI</sequence>
<keyword evidence="3" id="KW-1185">Reference proteome</keyword>
<protein>
    <submittedName>
        <fullName evidence="1">Uncharacterized protein</fullName>
    </submittedName>
</protein>
<organism evidence="1 3">
    <name type="scientific">Populus alba x Populus x berolinensis</name>
    <dbReference type="NCBI Taxonomy" id="444605"/>
    <lineage>
        <taxon>Eukaryota</taxon>
        <taxon>Viridiplantae</taxon>
        <taxon>Streptophyta</taxon>
        <taxon>Embryophyta</taxon>
        <taxon>Tracheophyta</taxon>
        <taxon>Spermatophyta</taxon>
        <taxon>Magnoliopsida</taxon>
        <taxon>eudicotyledons</taxon>
        <taxon>Gunneridae</taxon>
        <taxon>Pentapetalae</taxon>
        <taxon>rosids</taxon>
        <taxon>fabids</taxon>
        <taxon>Malpighiales</taxon>
        <taxon>Salicaceae</taxon>
        <taxon>Saliceae</taxon>
        <taxon>Populus</taxon>
    </lineage>
</organism>
<proteinExistence type="predicted"/>
<dbReference type="EMBL" id="JAQIZT010000001">
    <property type="protein sequence ID" value="KAJ7011715.1"/>
    <property type="molecule type" value="Genomic_DNA"/>
</dbReference>
<dbReference type="Proteomes" id="UP001164929">
    <property type="component" value="Chromosome 1"/>
</dbReference>
<gene>
    <name evidence="1" type="ORF">NC653_001962</name>
    <name evidence="2" type="ORF">NC653_001965</name>
</gene>
<reference evidence="1 3" key="1">
    <citation type="journal article" date="2023" name="Mol. Ecol. Resour.">
        <title>Chromosome-level genome assembly of a triploid poplar Populus alba 'Berolinensis'.</title>
        <authorList>
            <person name="Chen S."/>
            <person name="Yu Y."/>
            <person name="Wang X."/>
            <person name="Wang S."/>
            <person name="Zhang T."/>
            <person name="Zhou Y."/>
            <person name="He R."/>
            <person name="Meng N."/>
            <person name="Wang Y."/>
            <person name="Liu W."/>
            <person name="Liu Z."/>
            <person name="Liu J."/>
            <person name="Guo Q."/>
            <person name="Huang H."/>
            <person name="Sederoff R.R."/>
            <person name="Wang G."/>
            <person name="Qu G."/>
            <person name="Chen S."/>
        </authorList>
    </citation>
    <scope>NUCLEOTIDE SEQUENCE [LARGE SCALE GENOMIC DNA]</scope>
    <source>
        <strain evidence="1">SC-2020</strain>
    </source>
</reference>
<evidence type="ECO:0000313" key="3">
    <source>
        <dbReference type="Proteomes" id="UP001164929"/>
    </source>
</evidence>